<evidence type="ECO:0000313" key="2">
    <source>
        <dbReference type="EMBL" id="MDA0167153.1"/>
    </source>
</evidence>
<dbReference type="AlphaFoldDB" id="A0A9X3N954"/>
<evidence type="ECO:0000256" key="1">
    <source>
        <dbReference type="SAM" id="MobiDB-lite"/>
    </source>
</evidence>
<accession>A0A9X3N954</accession>
<comment type="caution">
    <text evidence="2">The sequence shown here is derived from an EMBL/GenBank/DDBJ whole genome shotgun (WGS) entry which is preliminary data.</text>
</comment>
<sequence length="503" mass="54859">MTDVKQAPVGNGAVGTGDNGHNGEPAVSLGARPRRPKPTAVVHLTVAERAAKGKAARVAAPRDAHGDWQPAADRRDPVDLLEEQAASRVRELVPIRYGRMLVSPFTFFRGAAYPMAADLADAPRTGLDVQLCGDAHLSNFGAFGAPDRRLVFSINDFDETLPGPFEWDVKRLVASFAVAGRDRGFDAKQRRSINRTVSRAYREAIREFAGMSNLDLWYSRIDVDEIAELAASQASGKQRKTFERNVAKARSKDSMKALSKLTQVVDGEPRIASDPPLIVPIEEVAAGAEGFDHAEFVRGVIRSYRRTLTPDRRELLERFRYVHAARKVVGVGSVGARAWIVLMLGRDEHDPLFLQVKEAQASVLEPFVGKSKFNHHGQRVVEGQRLTQAAGDIMLGWIRVADLEGVNRDFYIRQLWDGKGSALVELMDPSAMSLYAGLCGHALAKAHARSGDAIAISSYLGGGDSFDRALATFAEAYADQNERDYKALQDAVASGRVTAESGL</sequence>
<dbReference type="PANTHER" id="PTHR39441:SF1">
    <property type="entry name" value="DUF2252 DOMAIN-CONTAINING PROTEIN"/>
    <property type="match status" value="1"/>
</dbReference>
<gene>
    <name evidence="2" type="ORF">OM076_43230</name>
</gene>
<dbReference type="PANTHER" id="PTHR39441">
    <property type="entry name" value="DUF2252 DOMAIN-CONTAINING PROTEIN"/>
    <property type="match status" value="1"/>
</dbReference>
<feature type="region of interest" description="Disordered" evidence="1">
    <location>
        <begin position="52"/>
        <end position="76"/>
    </location>
</feature>
<feature type="region of interest" description="Disordered" evidence="1">
    <location>
        <begin position="1"/>
        <end position="37"/>
    </location>
</feature>
<dbReference type="EMBL" id="JAPDOD010000090">
    <property type="protein sequence ID" value="MDA0167153.1"/>
    <property type="molecule type" value="Genomic_DNA"/>
</dbReference>
<reference evidence="2" key="1">
    <citation type="submission" date="2022-10" db="EMBL/GenBank/DDBJ databases">
        <title>The WGS of Solirubrobacter ginsenosidimutans DSM 21036.</title>
        <authorList>
            <person name="Jiang Z."/>
        </authorList>
    </citation>
    <scope>NUCLEOTIDE SEQUENCE</scope>
    <source>
        <strain evidence="2">DSM 21036</strain>
    </source>
</reference>
<name>A0A9X3N954_9ACTN</name>
<keyword evidence="3" id="KW-1185">Reference proteome</keyword>
<proteinExistence type="predicted"/>
<evidence type="ECO:0000313" key="3">
    <source>
        <dbReference type="Proteomes" id="UP001149140"/>
    </source>
</evidence>
<dbReference type="Proteomes" id="UP001149140">
    <property type="component" value="Unassembled WGS sequence"/>
</dbReference>
<dbReference type="InterPro" id="IPR018721">
    <property type="entry name" value="DUF2252"/>
</dbReference>
<dbReference type="Pfam" id="PF10009">
    <property type="entry name" value="DUF2252"/>
    <property type="match status" value="1"/>
</dbReference>
<organism evidence="2 3">
    <name type="scientific">Solirubrobacter ginsenosidimutans</name>
    <dbReference type="NCBI Taxonomy" id="490573"/>
    <lineage>
        <taxon>Bacteria</taxon>
        <taxon>Bacillati</taxon>
        <taxon>Actinomycetota</taxon>
        <taxon>Thermoleophilia</taxon>
        <taxon>Solirubrobacterales</taxon>
        <taxon>Solirubrobacteraceae</taxon>
        <taxon>Solirubrobacter</taxon>
    </lineage>
</organism>
<protein>
    <submittedName>
        <fullName evidence="2">DUF2252 domain-containing protein</fullName>
    </submittedName>
</protein>
<feature type="compositionally biased region" description="Basic and acidic residues" evidence="1">
    <location>
        <begin position="60"/>
        <end position="76"/>
    </location>
</feature>